<proteinExistence type="predicted"/>
<dbReference type="PANTHER" id="PTHR31793">
    <property type="entry name" value="4-HYDROXYBENZOYL-COA THIOESTERASE FAMILY MEMBER"/>
    <property type="match status" value="1"/>
</dbReference>
<organism evidence="3 4">
    <name type="scientific">Rhodococcus qingshengii</name>
    <dbReference type="NCBI Taxonomy" id="334542"/>
    <lineage>
        <taxon>Bacteria</taxon>
        <taxon>Bacillati</taxon>
        <taxon>Actinomycetota</taxon>
        <taxon>Actinomycetes</taxon>
        <taxon>Mycobacteriales</taxon>
        <taxon>Nocardiaceae</taxon>
        <taxon>Rhodococcus</taxon>
        <taxon>Rhodococcus erythropolis group</taxon>
    </lineage>
</organism>
<gene>
    <name evidence="3" type="ORF">CHR55_07090</name>
</gene>
<dbReference type="InterPro" id="IPR002864">
    <property type="entry name" value="Acyl-ACP_thioesterase_NHD"/>
</dbReference>
<feature type="domain" description="Acyl-ACP thioesterase N-terminal hotdog" evidence="1">
    <location>
        <begin position="20"/>
        <end position="141"/>
    </location>
</feature>
<accession>A0A069JB27</accession>
<name>A0A069JB27_RHOSG</name>
<accession>A0A2A5JFM7</accession>
<protein>
    <recommendedName>
        <fullName evidence="5">4-hydroxybenzoyl-CoA thioesterase</fullName>
    </recommendedName>
</protein>
<evidence type="ECO:0000313" key="3">
    <source>
        <dbReference type="EMBL" id="PCK28186.1"/>
    </source>
</evidence>
<reference evidence="3 4" key="1">
    <citation type="submission" date="2017-07" db="EMBL/GenBank/DDBJ databases">
        <title>Draft sequence of Rhodococcus enclensis 23b-28.</title>
        <authorList>
            <person name="Besaury L."/>
            <person name="Sancelme M."/>
            <person name="Amato P."/>
            <person name="Lallement A."/>
            <person name="Delort A.-M."/>
        </authorList>
    </citation>
    <scope>NUCLEOTIDE SEQUENCE [LARGE SCALE GENOMIC DNA]</scope>
    <source>
        <strain evidence="3 4">23b-28</strain>
    </source>
</reference>
<sequence length="256" mass="28925">MNRTKVDDHVALAELPTTGSIFQASWPVRTGDIHTDKQLRLDAIARYLQDAGFDNLVDRGAMDTHPLWMVRRTVIDVLEPVVWPDRVHLQRWCSGLSNKWCSMRVRIRSDGGGLIETEAFWINIDPKTGMPASISEKFTAALASTAVDQHLHWRRWIDPTPDTTPSADTPFPLRSSDFDPFDHVNNAIYWQPVEDALPDRLRSGPFRAILEYTQPIKRGEQVSVRTGTNTLHIDAGDEARASARWFALSPKSNDQG</sequence>
<dbReference type="Proteomes" id="UP000230886">
    <property type="component" value="Unassembled WGS sequence"/>
</dbReference>
<dbReference type="Gene3D" id="3.10.129.10">
    <property type="entry name" value="Hotdog Thioesterase"/>
    <property type="match status" value="1"/>
</dbReference>
<dbReference type="GO" id="GO:0006633">
    <property type="term" value="P:fatty acid biosynthetic process"/>
    <property type="evidence" value="ECO:0007669"/>
    <property type="project" value="InterPro"/>
</dbReference>
<feature type="domain" description="Acyl-ACP thioesterase-like C-terminal" evidence="2">
    <location>
        <begin position="166"/>
        <end position="226"/>
    </location>
</feature>
<evidence type="ECO:0008006" key="5">
    <source>
        <dbReference type="Google" id="ProtNLM"/>
    </source>
</evidence>
<dbReference type="SUPFAM" id="SSF54637">
    <property type="entry name" value="Thioesterase/thiol ester dehydrase-isomerase"/>
    <property type="match status" value="2"/>
</dbReference>
<dbReference type="GO" id="GO:0047617">
    <property type="term" value="F:fatty acyl-CoA hydrolase activity"/>
    <property type="evidence" value="ECO:0007669"/>
    <property type="project" value="TreeGrafter"/>
</dbReference>
<evidence type="ECO:0000259" key="2">
    <source>
        <dbReference type="Pfam" id="PF20791"/>
    </source>
</evidence>
<dbReference type="RefSeq" id="WP_007730372.1">
    <property type="nucleotide sequence ID" value="NZ_CP054207.1"/>
</dbReference>
<dbReference type="Pfam" id="PF01643">
    <property type="entry name" value="Acyl-ACP_TE"/>
    <property type="match status" value="1"/>
</dbReference>
<dbReference type="PANTHER" id="PTHR31793:SF24">
    <property type="entry name" value="LONG-CHAIN ACYL-COA THIOESTERASE FADM"/>
    <property type="match status" value="1"/>
</dbReference>
<comment type="caution">
    <text evidence="3">The sequence shown here is derived from an EMBL/GenBank/DDBJ whole genome shotgun (WGS) entry which is preliminary data.</text>
</comment>
<dbReference type="EMBL" id="NOVD01000003">
    <property type="protein sequence ID" value="PCK28186.1"/>
    <property type="molecule type" value="Genomic_DNA"/>
</dbReference>
<dbReference type="AlphaFoldDB" id="A0A069JB27"/>
<dbReference type="Pfam" id="PF20791">
    <property type="entry name" value="Acyl-ACP_TE_C"/>
    <property type="match status" value="1"/>
</dbReference>
<dbReference type="InterPro" id="IPR029069">
    <property type="entry name" value="HotDog_dom_sf"/>
</dbReference>
<dbReference type="InterPro" id="IPR049427">
    <property type="entry name" value="Acyl-ACP_TE_C"/>
</dbReference>
<evidence type="ECO:0000259" key="1">
    <source>
        <dbReference type="Pfam" id="PF01643"/>
    </source>
</evidence>
<dbReference type="InterPro" id="IPR050563">
    <property type="entry name" value="4-hydroxybenzoyl-CoA_TE"/>
</dbReference>
<evidence type="ECO:0000313" key="4">
    <source>
        <dbReference type="Proteomes" id="UP000230886"/>
    </source>
</evidence>